<name>A0A2S7IHE2_9BACT</name>
<dbReference type="OrthoDB" id="954157at2"/>
<dbReference type="AlphaFoldDB" id="A0A2S7IHE2"/>
<protein>
    <recommendedName>
        <fullName evidence="4">Outer membrane protein beta-barrel domain-containing protein</fullName>
    </recommendedName>
</protein>
<organism evidence="2 3">
    <name type="scientific">Siphonobacter curvatus</name>
    <dbReference type="NCBI Taxonomy" id="2094562"/>
    <lineage>
        <taxon>Bacteria</taxon>
        <taxon>Pseudomonadati</taxon>
        <taxon>Bacteroidota</taxon>
        <taxon>Cytophagia</taxon>
        <taxon>Cytophagales</taxon>
        <taxon>Cytophagaceae</taxon>
        <taxon>Siphonobacter</taxon>
    </lineage>
</organism>
<accession>A0A2S7IHE2</accession>
<evidence type="ECO:0008006" key="4">
    <source>
        <dbReference type="Google" id="ProtNLM"/>
    </source>
</evidence>
<dbReference type="Proteomes" id="UP000239590">
    <property type="component" value="Unassembled WGS sequence"/>
</dbReference>
<comment type="caution">
    <text evidence="2">The sequence shown here is derived from an EMBL/GenBank/DDBJ whole genome shotgun (WGS) entry which is preliminary data.</text>
</comment>
<dbReference type="EMBL" id="PTRA01000005">
    <property type="protein sequence ID" value="PQA55078.1"/>
    <property type="molecule type" value="Genomic_DNA"/>
</dbReference>
<feature type="signal peptide" evidence="1">
    <location>
        <begin position="1"/>
        <end position="23"/>
    </location>
</feature>
<gene>
    <name evidence="2" type="ORF">C5O19_21280</name>
</gene>
<feature type="chain" id="PRO_5015652308" description="Outer membrane protein beta-barrel domain-containing protein" evidence="1">
    <location>
        <begin position="24"/>
        <end position="184"/>
    </location>
</feature>
<evidence type="ECO:0000313" key="3">
    <source>
        <dbReference type="Proteomes" id="UP000239590"/>
    </source>
</evidence>
<reference evidence="3" key="1">
    <citation type="submission" date="2018-02" db="EMBL/GenBank/DDBJ databases">
        <title>Genome sequencing of Solimonas sp. HR-BB.</title>
        <authorList>
            <person name="Lee Y."/>
            <person name="Jeon C.O."/>
        </authorList>
    </citation>
    <scope>NUCLEOTIDE SEQUENCE [LARGE SCALE GENOMIC DNA]</scope>
    <source>
        <strain evidence="3">HR-U</strain>
    </source>
</reference>
<sequence length="184" mass="20296">MIKSTFYVLLFFFVTAFTGKAYAQDRTRDGFWLSLAGGGAVGQTKFANLTGAVAYEFKNKPTLLTFRCSYNLGVFEKESVTPLIDVADVGLLYGYKVGKFRFSAGVGAVWGTDRGVYKYYDSDPLLYGNNVYESLDYTTIGLPTEIRFITGGKDLGIGLTAFGNVNARRSFFGLNLAFYLGELK</sequence>
<keyword evidence="3" id="KW-1185">Reference proteome</keyword>
<proteinExistence type="predicted"/>
<evidence type="ECO:0000313" key="2">
    <source>
        <dbReference type="EMBL" id="PQA55078.1"/>
    </source>
</evidence>
<evidence type="ECO:0000256" key="1">
    <source>
        <dbReference type="SAM" id="SignalP"/>
    </source>
</evidence>
<dbReference type="RefSeq" id="WP_104715397.1">
    <property type="nucleotide sequence ID" value="NZ_PTRA01000005.1"/>
</dbReference>
<keyword evidence="1" id="KW-0732">Signal</keyword>